<dbReference type="Gene3D" id="1.10.357.10">
    <property type="entry name" value="Tetracycline Repressor, domain 2"/>
    <property type="match status" value="1"/>
</dbReference>
<accession>A0A7K3WHU8</accession>
<dbReference type="Proteomes" id="UP000470470">
    <property type="component" value="Unassembled WGS sequence"/>
</dbReference>
<dbReference type="PRINTS" id="PR00455">
    <property type="entry name" value="HTHTETR"/>
</dbReference>
<dbReference type="EMBL" id="JAAGWK010000027">
    <property type="protein sequence ID" value="NEL55946.1"/>
    <property type="molecule type" value="Genomic_DNA"/>
</dbReference>
<evidence type="ECO:0000256" key="3">
    <source>
        <dbReference type="ARBA" id="ARBA00023163"/>
    </source>
</evidence>
<dbReference type="InterPro" id="IPR001647">
    <property type="entry name" value="HTH_TetR"/>
</dbReference>
<protein>
    <submittedName>
        <fullName evidence="6">TetR/AcrR family transcriptional regulator</fullName>
    </submittedName>
</protein>
<evidence type="ECO:0000313" key="6">
    <source>
        <dbReference type="EMBL" id="NEL55946.1"/>
    </source>
</evidence>
<organism evidence="6 7">
    <name type="scientific">Goekera deserti</name>
    <dbReference type="NCBI Taxonomy" id="2497753"/>
    <lineage>
        <taxon>Bacteria</taxon>
        <taxon>Bacillati</taxon>
        <taxon>Actinomycetota</taxon>
        <taxon>Actinomycetes</taxon>
        <taxon>Geodermatophilales</taxon>
        <taxon>Geodermatophilaceae</taxon>
        <taxon>Goekera</taxon>
    </lineage>
</organism>
<comment type="caution">
    <text evidence="6">The sequence shown here is derived from an EMBL/GenBank/DDBJ whole genome shotgun (WGS) entry which is preliminary data.</text>
</comment>
<dbReference type="GO" id="GO:0003700">
    <property type="term" value="F:DNA-binding transcription factor activity"/>
    <property type="evidence" value="ECO:0007669"/>
    <property type="project" value="TreeGrafter"/>
</dbReference>
<dbReference type="InterPro" id="IPR009057">
    <property type="entry name" value="Homeodomain-like_sf"/>
</dbReference>
<feature type="domain" description="HTH tetR-type" evidence="5">
    <location>
        <begin position="13"/>
        <end position="73"/>
    </location>
</feature>
<evidence type="ECO:0000256" key="2">
    <source>
        <dbReference type="ARBA" id="ARBA00023125"/>
    </source>
</evidence>
<reference evidence="6 7" key="1">
    <citation type="submission" date="2020-02" db="EMBL/GenBank/DDBJ databases">
        <title>The whole genome sequence of CPCC 205119.</title>
        <authorList>
            <person name="Jiang Z."/>
        </authorList>
    </citation>
    <scope>NUCLEOTIDE SEQUENCE [LARGE SCALE GENOMIC DNA]</scope>
    <source>
        <strain evidence="6 7">CPCC 205119</strain>
    </source>
</reference>
<dbReference type="PANTHER" id="PTHR30055:SF234">
    <property type="entry name" value="HTH-TYPE TRANSCRIPTIONAL REGULATOR BETI"/>
    <property type="match status" value="1"/>
</dbReference>
<evidence type="ECO:0000259" key="5">
    <source>
        <dbReference type="PROSITE" id="PS50977"/>
    </source>
</evidence>
<dbReference type="RefSeq" id="WP_152730568.1">
    <property type="nucleotide sequence ID" value="NZ_JAABOZ010000002.1"/>
</dbReference>
<name>A0A7K3WHU8_9ACTN</name>
<evidence type="ECO:0000256" key="4">
    <source>
        <dbReference type="PROSITE-ProRule" id="PRU00335"/>
    </source>
</evidence>
<keyword evidence="2 4" id="KW-0238">DNA-binding</keyword>
<evidence type="ECO:0000256" key="1">
    <source>
        <dbReference type="ARBA" id="ARBA00023015"/>
    </source>
</evidence>
<keyword evidence="3" id="KW-0804">Transcription</keyword>
<dbReference type="PANTHER" id="PTHR30055">
    <property type="entry name" value="HTH-TYPE TRANSCRIPTIONAL REGULATOR RUTR"/>
    <property type="match status" value="1"/>
</dbReference>
<dbReference type="PROSITE" id="PS50977">
    <property type="entry name" value="HTH_TETR_2"/>
    <property type="match status" value="1"/>
</dbReference>
<proteinExistence type="predicted"/>
<gene>
    <name evidence="6" type="ORF">G1H19_18370</name>
</gene>
<dbReference type="Pfam" id="PF00440">
    <property type="entry name" value="TetR_N"/>
    <property type="match status" value="1"/>
</dbReference>
<dbReference type="GO" id="GO:0000976">
    <property type="term" value="F:transcription cis-regulatory region binding"/>
    <property type="evidence" value="ECO:0007669"/>
    <property type="project" value="TreeGrafter"/>
</dbReference>
<evidence type="ECO:0000313" key="7">
    <source>
        <dbReference type="Proteomes" id="UP000470470"/>
    </source>
</evidence>
<dbReference type="InterPro" id="IPR050109">
    <property type="entry name" value="HTH-type_TetR-like_transc_reg"/>
</dbReference>
<dbReference type="SUPFAM" id="SSF46689">
    <property type="entry name" value="Homeodomain-like"/>
    <property type="match status" value="1"/>
</dbReference>
<dbReference type="AlphaFoldDB" id="A0A7K3WHU8"/>
<feature type="DNA-binding region" description="H-T-H motif" evidence="4">
    <location>
        <begin position="36"/>
        <end position="55"/>
    </location>
</feature>
<keyword evidence="1" id="KW-0805">Transcription regulation</keyword>
<keyword evidence="7" id="KW-1185">Reference proteome</keyword>
<sequence>MPDQLGLRDRKKLQTRQRIADVAAVLIAERGYDAVSMVDVARAAEVSDQTVYNYFAAKQELVLDMAEQIRGWYDQAIRGRSEDVTPAEALAPLLLADIDRYRHSDLTQARGEFMAQSVTSATLRRFTLEERERQTLTIAAAVRDTAPGLPAVVAHTHAAALVAAIAHVHDLIGHSVLDRAPQDMAAERIRAVARIALTDLSRAFAGRGSAPTPH</sequence>